<reference evidence="2" key="1">
    <citation type="submission" date="2014-01" db="EMBL/GenBank/DDBJ databases">
        <title>The genome of the white-rot fungus Pycnoporus cinnabarinus: a basidiomycete model with a versatile arsenal for lignocellulosic biomass breakdown.</title>
        <authorList>
            <person name="Levasseur A."/>
            <person name="Lomascolo A."/>
            <person name="Ruiz-Duenas F.J."/>
            <person name="Uzan E."/>
            <person name="Piumi F."/>
            <person name="Kues U."/>
            <person name="Ram A.F.J."/>
            <person name="Murat C."/>
            <person name="Haon M."/>
            <person name="Benoit I."/>
            <person name="Arfi Y."/>
            <person name="Chevret D."/>
            <person name="Drula E."/>
            <person name="Kwon M.J."/>
            <person name="Gouret P."/>
            <person name="Lesage-Meessen L."/>
            <person name="Lombard V."/>
            <person name="Mariette J."/>
            <person name="Noirot C."/>
            <person name="Park J."/>
            <person name="Patyshakuliyeva A."/>
            <person name="Wieneger R.A.B."/>
            <person name="Wosten H.A.B."/>
            <person name="Martin F."/>
            <person name="Coutinho P.M."/>
            <person name="de Vries R."/>
            <person name="Martinez A.T."/>
            <person name="Klopp C."/>
            <person name="Pontarotti P."/>
            <person name="Henrissat B."/>
            <person name="Record E."/>
        </authorList>
    </citation>
    <scope>NUCLEOTIDE SEQUENCE [LARGE SCALE GENOMIC DNA]</scope>
    <source>
        <strain evidence="2">BRFM137</strain>
    </source>
</reference>
<evidence type="ECO:0000313" key="3">
    <source>
        <dbReference type="Proteomes" id="UP000029665"/>
    </source>
</evidence>
<dbReference type="EMBL" id="CCBP010000691">
    <property type="protein sequence ID" value="CDO78158.1"/>
    <property type="molecule type" value="Genomic_DNA"/>
</dbReference>
<feature type="compositionally biased region" description="Low complexity" evidence="1">
    <location>
        <begin position="76"/>
        <end position="87"/>
    </location>
</feature>
<dbReference type="OrthoDB" id="2757999at2759"/>
<evidence type="ECO:0000313" key="2">
    <source>
        <dbReference type="EMBL" id="CDO78158.1"/>
    </source>
</evidence>
<feature type="region of interest" description="Disordered" evidence="1">
    <location>
        <begin position="125"/>
        <end position="153"/>
    </location>
</feature>
<protein>
    <submittedName>
        <fullName evidence="2">Uncharacterized protein</fullName>
    </submittedName>
</protein>
<dbReference type="STRING" id="5643.A0A060T004"/>
<organism evidence="2 3">
    <name type="scientific">Pycnoporus cinnabarinus</name>
    <name type="common">Cinnabar-red polypore</name>
    <name type="synonym">Trametes cinnabarina</name>
    <dbReference type="NCBI Taxonomy" id="5643"/>
    <lineage>
        <taxon>Eukaryota</taxon>
        <taxon>Fungi</taxon>
        <taxon>Dikarya</taxon>
        <taxon>Basidiomycota</taxon>
        <taxon>Agaricomycotina</taxon>
        <taxon>Agaricomycetes</taxon>
        <taxon>Polyporales</taxon>
        <taxon>Polyporaceae</taxon>
        <taxon>Trametes</taxon>
    </lineage>
</organism>
<keyword evidence="3" id="KW-1185">Reference proteome</keyword>
<name>A0A060T004_PYCCI</name>
<feature type="region of interest" description="Disordered" evidence="1">
    <location>
        <begin position="76"/>
        <end position="99"/>
    </location>
</feature>
<proteinExistence type="predicted"/>
<comment type="caution">
    <text evidence="2">The sequence shown here is derived from an EMBL/GenBank/DDBJ whole genome shotgun (WGS) entry which is preliminary data.</text>
</comment>
<evidence type="ECO:0000256" key="1">
    <source>
        <dbReference type="SAM" id="MobiDB-lite"/>
    </source>
</evidence>
<dbReference type="AlphaFoldDB" id="A0A060T004"/>
<dbReference type="HOGENOM" id="CLU_943784_0_0_1"/>
<gene>
    <name evidence="2" type="ORF">BN946_scf184541.g4</name>
</gene>
<accession>A0A060T004</accession>
<sequence length="295" mass="31325">MITDESSKCTLPVAVCAPATSTHNASLSVQDASSSAPDASFSMRDASRSSTCDASLSICDASSSTRDALLSAHDASSSACDTSPSASLVPGEDAGRKGPILNDVERRQLLLAKLMRNEQGTARLNPAVAAPTEDTPEASTGPPAGDEALSLAPPPHHLTLVTRYRRKSECLSACRFVYNEDQQAPRQQDINDRAVLLPNLAAAIFVKAHRNASAQDFAAHLDSLTPEELLMNETRHRFALAHTAKAPKATVDEVVDAFETATEEDIKIYREAVVLHAGKAKKPRASASKGKKKAV</sequence>
<dbReference type="Proteomes" id="UP000029665">
    <property type="component" value="Unassembled WGS sequence"/>
</dbReference>